<proteinExistence type="predicted"/>
<keyword evidence="1" id="KW-0812">Transmembrane</keyword>
<feature type="non-terminal residue" evidence="2">
    <location>
        <position position="60"/>
    </location>
</feature>
<keyword evidence="3" id="KW-1185">Reference proteome</keyword>
<reference evidence="2" key="1">
    <citation type="journal article" date="2021" name="Genome Biol. Evol.">
        <title>A High-Quality Reference Genome for a Parasitic Bivalve with Doubly Uniparental Inheritance (Bivalvia: Unionida).</title>
        <authorList>
            <person name="Smith C.H."/>
        </authorList>
    </citation>
    <scope>NUCLEOTIDE SEQUENCE</scope>
    <source>
        <strain evidence="2">CHS0354</strain>
    </source>
</reference>
<dbReference type="EMBL" id="JAEAOA010000308">
    <property type="protein sequence ID" value="KAK3605307.1"/>
    <property type="molecule type" value="Genomic_DNA"/>
</dbReference>
<protein>
    <submittedName>
        <fullName evidence="2">Uncharacterized protein</fullName>
    </submittedName>
</protein>
<dbReference type="Proteomes" id="UP001195483">
    <property type="component" value="Unassembled WGS sequence"/>
</dbReference>
<reference evidence="2" key="3">
    <citation type="submission" date="2023-05" db="EMBL/GenBank/DDBJ databases">
        <authorList>
            <person name="Smith C.H."/>
        </authorList>
    </citation>
    <scope>NUCLEOTIDE SEQUENCE</scope>
    <source>
        <strain evidence="2">CHS0354</strain>
        <tissue evidence="2">Mantle</tissue>
    </source>
</reference>
<keyword evidence="1" id="KW-1133">Transmembrane helix</keyword>
<evidence type="ECO:0000313" key="2">
    <source>
        <dbReference type="EMBL" id="KAK3605307.1"/>
    </source>
</evidence>
<comment type="caution">
    <text evidence="2">The sequence shown here is derived from an EMBL/GenBank/DDBJ whole genome shotgun (WGS) entry which is preliminary data.</text>
</comment>
<evidence type="ECO:0000256" key="1">
    <source>
        <dbReference type="SAM" id="Phobius"/>
    </source>
</evidence>
<organism evidence="2 3">
    <name type="scientific">Potamilus streckersoni</name>
    <dbReference type="NCBI Taxonomy" id="2493646"/>
    <lineage>
        <taxon>Eukaryota</taxon>
        <taxon>Metazoa</taxon>
        <taxon>Spiralia</taxon>
        <taxon>Lophotrochozoa</taxon>
        <taxon>Mollusca</taxon>
        <taxon>Bivalvia</taxon>
        <taxon>Autobranchia</taxon>
        <taxon>Heteroconchia</taxon>
        <taxon>Palaeoheterodonta</taxon>
        <taxon>Unionida</taxon>
        <taxon>Unionoidea</taxon>
        <taxon>Unionidae</taxon>
        <taxon>Ambleminae</taxon>
        <taxon>Lampsilini</taxon>
        <taxon>Potamilus</taxon>
    </lineage>
</organism>
<evidence type="ECO:0000313" key="3">
    <source>
        <dbReference type="Proteomes" id="UP001195483"/>
    </source>
</evidence>
<dbReference type="AlphaFoldDB" id="A0AAE0T7M5"/>
<reference evidence="2" key="2">
    <citation type="journal article" date="2021" name="Genome Biol. Evol.">
        <title>Developing a high-quality reference genome for a parasitic bivalve with doubly uniparental inheritance (Bivalvia: Unionida).</title>
        <authorList>
            <person name="Smith C.H."/>
        </authorList>
    </citation>
    <scope>NUCLEOTIDE SEQUENCE</scope>
    <source>
        <strain evidence="2">CHS0354</strain>
        <tissue evidence="2">Mantle</tissue>
    </source>
</reference>
<sequence>MKENSRFLLIAGGLGIAAGISIILGVSIYGGKSTGTGSSLGTLHAGFGLAVLSGLTALAA</sequence>
<accession>A0AAE0T7M5</accession>
<name>A0AAE0T7M5_9BIVA</name>
<gene>
    <name evidence="2" type="ORF">CHS0354_003952</name>
</gene>
<feature type="transmembrane region" description="Helical" evidence="1">
    <location>
        <begin position="41"/>
        <end position="59"/>
    </location>
</feature>
<feature type="transmembrane region" description="Helical" evidence="1">
    <location>
        <begin position="7"/>
        <end position="29"/>
    </location>
</feature>
<keyword evidence="1" id="KW-0472">Membrane</keyword>